<name>A0ABP7Q325_9GAMM</name>
<proteinExistence type="predicted"/>
<keyword evidence="3" id="KW-1185">Reference proteome</keyword>
<organism evidence="2 3">
    <name type="scientific">Allohahella marinimesophila</name>
    <dbReference type="NCBI Taxonomy" id="1054972"/>
    <lineage>
        <taxon>Bacteria</taxon>
        <taxon>Pseudomonadati</taxon>
        <taxon>Pseudomonadota</taxon>
        <taxon>Gammaproteobacteria</taxon>
        <taxon>Oceanospirillales</taxon>
        <taxon>Hahellaceae</taxon>
        <taxon>Allohahella</taxon>
    </lineage>
</organism>
<evidence type="ECO:0000313" key="2">
    <source>
        <dbReference type="EMBL" id="GAA3975721.1"/>
    </source>
</evidence>
<gene>
    <name evidence="2" type="ORF">GCM10022278_35770</name>
</gene>
<keyword evidence="1" id="KW-1277">Toxin-antitoxin system</keyword>
<dbReference type="RefSeq" id="WP_344808948.1">
    <property type="nucleotide sequence ID" value="NZ_BAABBO010000018.1"/>
</dbReference>
<accession>A0ABP7Q325</accession>
<protein>
    <submittedName>
        <fullName evidence="2">Uncharacterized protein</fullName>
    </submittedName>
</protein>
<evidence type="ECO:0000256" key="1">
    <source>
        <dbReference type="ARBA" id="ARBA00022649"/>
    </source>
</evidence>
<comment type="caution">
    <text evidence="2">The sequence shown here is derived from an EMBL/GenBank/DDBJ whole genome shotgun (WGS) entry which is preliminary data.</text>
</comment>
<evidence type="ECO:0000313" key="3">
    <source>
        <dbReference type="Proteomes" id="UP001501337"/>
    </source>
</evidence>
<dbReference type="Proteomes" id="UP001501337">
    <property type="component" value="Unassembled WGS sequence"/>
</dbReference>
<dbReference type="Pfam" id="PF08681">
    <property type="entry name" value="TacA1"/>
    <property type="match status" value="1"/>
</dbReference>
<reference evidence="3" key="1">
    <citation type="journal article" date="2019" name="Int. J. Syst. Evol. Microbiol.">
        <title>The Global Catalogue of Microorganisms (GCM) 10K type strain sequencing project: providing services to taxonomists for standard genome sequencing and annotation.</title>
        <authorList>
            <consortium name="The Broad Institute Genomics Platform"/>
            <consortium name="The Broad Institute Genome Sequencing Center for Infectious Disease"/>
            <person name="Wu L."/>
            <person name="Ma J."/>
        </authorList>
    </citation>
    <scope>NUCLEOTIDE SEQUENCE [LARGE SCALE GENOMIC DNA]</scope>
    <source>
        <strain evidence="3">JCM 17555</strain>
    </source>
</reference>
<dbReference type="InterPro" id="IPR014795">
    <property type="entry name" value="TacA_1-like"/>
</dbReference>
<dbReference type="Gene3D" id="1.20.5.780">
    <property type="entry name" value="Single helix bin"/>
    <property type="match status" value="1"/>
</dbReference>
<sequence length="74" mass="8313">MSDATDPGQENEVMSLDQHDSEAFFEALVNPVRFNQKLMAAFEEHDQRVTSKCVTAGDQRLFLPLTSITPVRDS</sequence>
<dbReference type="EMBL" id="BAABBO010000018">
    <property type="protein sequence ID" value="GAA3975721.1"/>
    <property type="molecule type" value="Genomic_DNA"/>
</dbReference>